<dbReference type="PANTHER" id="PTHR47963:SF8">
    <property type="entry name" value="ATP-DEPENDENT RNA HELICASE DEAD"/>
    <property type="match status" value="1"/>
</dbReference>
<accession>X1C4Z9</accession>
<dbReference type="GO" id="GO:0005840">
    <property type="term" value="C:ribosome"/>
    <property type="evidence" value="ECO:0007669"/>
    <property type="project" value="TreeGrafter"/>
</dbReference>
<organism evidence="7">
    <name type="scientific">marine sediment metagenome</name>
    <dbReference type="NCBI Taxonomy" id="412755"/>
    <lineage>
        <taxon>unclassified sequences</taxon>
        <taxon>metagenomes</taxon>
        <taxon>ecological metagenomes</taxon>
    </lineage>
</organism>
<dbReference type="GO" id="GO:0005829">
    <property type="term" value="C:cytosol"/>
    <property type="evidence" value="ECO:0007669"/>
    <property type="project" value="TreeGrafter"/>
</dbReference>
<dbReference type="AlphaFoldDB" id="X1C4Z9"/>
<evidence type="ECO:0000256" key="5">
    <source>
        <dbReference type="ARBA" id="ARBA00022840"/>
    </source>
</evidence>
<dbReference type="Pfam" id="PF00270">
    <property type="entry name" value="DEAD"/>
    <property type="match status" value="1"/>
</dbReference>
<sequence length="260" mass="29681">MNYSEKINKALIEMGFESLTEIQEKSIPLLFEGKDVIGHSHTGTGKTAAFSIPILEMIDFNSDKIQALVLCPTRELAVQVRDEILRIAKYVDKAKVVAVFGGDPIRDQIFKLKKKPQIIVGTPGRTIDHINRKTVRLDNLKFMILDEADEMLKMGFQEDIETIFNATPKTKQTLMFSATMPKPILNLAKNYMNDAELVKVVREEVTNKDVKQYFYNVRQSNKVEALSRILTVYHPKLTLVFCNTKRRVDEVAQALIDRGY</sequence>
<name>X1C4Z9_9ZZZZ</name>
<evidence type="ECO:0000256" key="3">
    <source>
        <dbReference type="ARBA" id="ARBA00022801"/>
    </source>
</evidence>
<dbReference type="SUPFAM" id="SSF52540">
    <property type="entry name" value="P-loop containing nucleoside triphosphate hydrolases"/>
    <property type="match status" value="2"/>
</dbReference>
<evidence type="ECO:0000313" key="7">
    <source>
        <dbReference type="EMBL" id="GAG88422.1"/>
    </source>
</evidence>
<evidence type="ECO:0000256" key="1">
    <source>
        <dbReference type="ARBA" id="ARBA00012552"/>
    </source>
</evidence>
<keyword evidence="5" id="KW-0067">ATP-binding</keyword>
<proteinExistence type="predicted"/>
<dbReference type="InterPro" id="IPR050547">
    <property type="entry name" value="DEAD_box_RNA_helicases"/>
</dbReference>
<feature type="domain" description="Helicase ATP-binding" evidence="6">
    <location>
        <begin position="27"/>
        <end position="198"/>
    </location>
</feature>
<dbReference type="GO" id="GO:0003724">
    <property type="term" value="F:RNA helicase activity"/>
    <property type="evidence" value="ECO:0007669"/>
    <property type="project" value="UniProtKB-EC"/>
</dbReference>
<dbReference type="GO" id="GO:0009409">
    <property type="term" value="P:response to cold"/>
    <property type="evidence" value="ECO:0007669"/>
    <property type="project" value="TreeGrafter"/>
</dbReference>
<dbReference type="InterPro" id="IPR027417">
    <property type="entry name" value="P-loop_NTPase"/>
</dbReference>
<dbReference type="PROSITE" id="PS00039">
    <property type="entry name" value="DEAD_ATP_HELICASE"/>
    <property type="match status" value="1"/>
</dbReference>
<dbReference type="PANTHER" id="PTHR47963">
    <property type="entry name" value="DEAD-BOX ATP-DEPENDENT RNA HELICASE 47, MITOCHONDRIAL"/>
    <property type="match status" value="1"/>
</dbReference>
<dbReference type="CDD" id="cd00268">
    <property type="entry name" value="DEADc"/>
    <property type="match status" value="1"/>
</dbReference>
<dbReference type="SMART" id="SM00487">
    <property type="entry name" value="DEXDc"/>
    <property type="match status" value="1"/>
</dbReference>
<comment type="caution">
    <text evidence="7">The sequence shown here is derived from an EMBL/GenBank/DDBJ whole genome shotgun (WGS) entry which is preliminary data.</text>
</comment>
<dbReference type="InterPro" id="IPR044742">
    <property type="entry name" value="DEAD/DEAH_RhlB"/>
</dbReference>
<keyword evidence="4" id="KW-0347">Helicase</keyword>
<dbReference type="GO" id="GO:0005524">
    <property type="term" value="F:ATP binding"/>
    <property type="evidence" value="ECO:0007669"/>
    <property type="project" value="UniProtKB-KW"/>
</dbReference>
<dbReference type="EC" id="3.6.4.13" evidence="1"/>
<dbReference type="PROSITE" id="PS51192">
    <property type="entry name" value="HELICASE_ATP_BIND_1"/>
    <property type="match status" value="1"/>
</dbReference>
<keyword evidence="2" id="KW-0547">Nucleotide-binding</keyword>
<evidence type="ECO:0000259" key="6">
    <source>
        <dbReference type="PROSITE" id="PS51192"/>
    </source>
</evidence>
<gene>
    <name evidence="7" type="ORF">S01H4_32488</name>
</gene>
<dbReference type="InterPro" id="IPR014001">
    <property type="entry name" value="Helicase_ATP-bd"/>
</dbReference>
<dbReference type="Gene3D" id="3.40.50.300">
    <property type="entry name" value="P-loop containing nucleotide triphosphate hydrolases"/>
    <property type="match status" value="2"/>
</dbReference>
<feature type="non-terminal residue" evidence="7">
    <location>
        <position position="260"/>
    </location>
</feature>
<dbReference type="InterPro" id="IPR011545">
    <property type="entry name" value="DEAD/DEAH_box_helicase_dom"/>
</dbReference>
<reference evidence="7" key="1">
    <citation type="journal article" date="2014" name="Front. Microbiol.">
        <title>High frequency of phylogenetically diverse reductive dehalogenase-homologous genes in deep subseafloor sedimentary metagenomes.</title>
        <authorList>
            <person name="Kawai M."/>
            <person name="Futagami T."/>
            <person name="Toyoda A."/>
            <person name="Takaki Y."/>
            <person name="Nishi S."/>
            <person name="Hori S."/>
            <person name="Arai W."/>
            <person name="Tsubouchi T."/>
            <person name="Morono Y."/>
            <person name="Uchiyama I."/>
            <person name="Ito T."/>
            <person name="Fujiyama A."/>
            <person name="Inagaki F."/>
            <person name="Takami H."/>
        </authorList>
    </citation>
    <scope>NUCLEOTIDE SEQUENCE</scope>
    <source>
        <strain evidence="7">Expedition CK06-06</strain>
    </source>
</reference>
<dbReference type="EMBL" id="BART01016987">
    <property type="protein sequence ID" value="GAG88422.1"/>
    <property type="molecule type" value="Genomic_DNA"/>
</dbReference>
<dbReference type="GO" id="GO:0016787">
    <property type="term" value="F:hydrolase activity"/>
    <property type="evidence" value="ECO:0007669"/>
    <property type="project" value="UniProtKB-KW"/>
</dbReference>
<protein>
    <recommendedName>
        <fullName evidence="1">RNA helicase</fullName>
        <ecNumber evidence="1">3.6.4.13</ecNumber>
    </recommendedName>
</protein>
<evidence type="ECO:0000256" key="2">
    <source>
        <dbReference type="ARBA" id="ARBA00022741"/>
    </source>
</evidence>
<evidence type="ECO:0000256" key="4">
    <source>
        <dbReference type="ARBA" id="ARBA00022806"/>
    </source>
</evidence>
<dbReference type="GO" id="GO:0033592">
    <property type="term" value="F:RNA strand annealing activity"/>
    <property type="evidence" value="ECO:0007669"/>
    <property type="project" value="TreeGrafter"/>
</dbReference>
<dbReference type="InterPro" id="IPR000629">
    <property type="entry name" value="RNA-helicase_DEAD-box_CS"/>
</dbReference>
<keyword evidence="3" id="KW-0378">Hydrolase</keyword>